<evidence type="ECO:0000313" key="3">
    <source>
        <dbReference type="EMBL" id="KAL0149512.1"/>
    </source>
</evidence>
<evidence type="ECO:0000256" key="2">
    <source>
        <dbReference type="SAM" id="MobiDB-lite"/>
    </source>
</evidence>
<sequence length="332" mass="38579">MPRIKSKKKSTQSELHERDGDEHTSPASSAMEDNDVLIDEGEQASNASLDLILRELREFRKDNDVQLRGIREDINKTNTRVEEAEERIKDAETRIQTNEEAVTEMLKLHIEMDAKLTDLEGRSRRENIRIHGVKEGSEDDAPSMVGFVEHLLRHKLELPESAEVRVERAHRALVPKPPPNAAPRSIVAKMASYRTKEEILKLAWQKRGFEYLGNKVNLDHDYAPEVLKQQKEYAEVKSVLKEKKIRFQTPFPAKMRVFYPEGPVLYGSVEEATSNLAKRGFPVTVIKRPETIMEQIRHLTWRTTRKTRGQMSKDRTRDYNEKLQAFRRQEQE</sequence>
<dbReference type="EMBL" id="JAMKFB020000416">
    <property type="protein sequence ID" value="KAL0149512.1"/>
    <property type="molecule type" value="Genomic_DNA"/>
</dbReference>
<name>A0ABD0MKD5_CIRMR</name>
<dbReference type="PANTHER" id="PTHR11505">
    <property type="entry name" value="L1 TRANSPOSABLE ELEMENT-RELATED"/>
    <property type="match status" value="1"/>
</dbReference>
<feature type="region of interest" description="Disordered" evidence="2">
    <location>
        <begin position="304"/>
        <end position="332"/>
    </location>
</feature>
<feature type="compositionally biased region" description="Acidic residues" evidence="2">
    <location>
        <begin position="32"/>
        <end position="42"/>
    </location>
</feature>
<dbReference type="InterPro" id="IPR004244">
    <property type="entry name" value="Transposase_22"/>
</dbReference>
<protein>
    <recommendedName>
        <fullName evidence="5">Transposase element L1Md-A101/L1Md-A102/L1Md-A2</fullName>
    </recommendedName>
</protein>
<gene>
    <name evidence="3" type="ORF">M9458_055183</name>
</gene>
<feature type="compositionally biased region" description="Basic residues" evidence="2">
    <location>
        <begin position="1"/>
        <end position="10"/>
    </location>
</feature>
<keyword evidence="4" id="KW-1185">Reference proteome</keyword>
<dbReference type="Proteomes" id="UP001529510">
    <property type="component" value="Unassembled WGS sequence"/>
</dbReference>
<dbReference type="AlphaFoldDB" id="A0ABD0MKD5"/>
<evidence type="ECO:0000313" key="4">
    <source>
        <dbReference type="Proteomes" id="UP001529510"/>
    </source>
</evidence>
<reference evidence="3 4" key="1">
    <citation type="submission" date="2024-05" db="EMBL/GenBank/DDBJ databases">
        <title>Genome sequencing and assembly of Indian major carp, Cirrhinus mrigala (Hamilton, 1822).</title>
        <authorList>
            <person name="Mohindra V."/>
            <person name="Chowdhury L.M."/>
            <person name="Lal K."/>
            <person name="Jena J.K."/>
        </authorList>
    </citation>
    <scope>NUCLEOTIDE SEQUENCE [LARGE SCALE GENOMIC DNA]</scope>
    <source>
        <strain evidence="3">CM1030</strain>
        <tissue evidence="3">Blood</tissue>
    </source>
</reference>
<accession>A0ABD0MKD5</accession>
<feature type="compositionally biased region" description="Basic and acidic residues" evidence="2">
    <location>
        <begin position="311"/>
        <end position="321"/>
    </location>
</feature>
<dbReference type="Gene3D" id="3.30.70.1820">
    <property type="entry name" value="L1 transposable element, RRM domain"/>
    <property type="match status" value="1"/>
</dbReference>
<keyword evidence="1" id="KW-0175">Coiled coil</keyword>
<organism evidence="3 4">
    <name type="scientific">Cirrhinus mrigala</name>
    <name type="common">Mrigala</name>
    <dbReference type="NCBI Taxonomy" id="683832"/>
    <lineage>
        <taxon>Eukaryota</taxon>
        <taxon>Metazoa</taxon>
        <taxon>Chordata</taxon>
        <taxon>Craniata</taxon>
        <taxon>Vertebrata</taxon>
        <taxon>Euteleostomi</taxon>
        <taxon>Actinopterygii</taxon>
        <taxon>Neopterygii</taxon>
        <taxon>Teleostei</taxon>
        <taxon>Ostariophysi</taxon>
        <taxon>Cypriniformes</taxon>
        <taxon>Cyprinidae</taxon>
        <taxon>Labeoninae</taxon>
        <taxon>Labeonini</taxon>
        <taxon>Cirrhinus</taxon>
    </lineage>
</organism>
<proteinExistence type="predicted"/>
<evidence type="ECO:0008006" key="5">
    <source>
        <dbReference type="Google" id="ProtNLM"/>
    </source>
</evidence>
<evidence type="ECO:0000256" key="1">
    <source>
        <dbReference type="SAM" id="Coils"/>
    </source>
</evidence>
<comment type="caution">
    <text evidence="3">The sequence shown here is derived from an EMBL/GenBank/DDBJ whole genome shotgun (WGS) entry which is preliminary data.</text>
</comment>
<feature type="coiled-coil region" evidence="1">
    <location>
        <begin position="67"/>
        <end position="101"/>
    </location>
</feature>
<feature type="region of interest" description="Disordered" evidence="2">
    <location>
        <begin position="1"/>
        <end position="42"/>
    </location>
</feature>
<feature type="compositionally biased region" description="Basic and acidic residues" evidence="2">
    <location>
        <begin position="14"/>
        <end position="24"/>
    </location>
</feature>